<gene>
    <name evidence="1" type="ORF">S03H2_68490</name>
</gene>
<proteinExistence type="predicted"/>
<feature type="non-terminal residue" evidence="1">
    <location>
        <position position="1"/>
    </location>
</feature>
<comment type="caution">
    <text evidence="1">The sequence shown here is derived from an EMBL/GenBank/DDBJ whole genome shotgun (WGS) entry which is preliminary data.</text>
</comment>
<dbReference type="AlphaFoldDB" id="X1JR91"/>
<accession>X1JR91</accession>
<evidence type="ECO:0000313" key="1">
    <source>
        <dbReference type="EMBL" id="GAH83945.1"/>
    </source>
</evidence>
<organism evidence="1">
    <name type="scientific">marine sediment metagenome</name>
    <dbReference type="NCBI Taxonomy" id="412755"/>
    <lineage>
        <taxon>unclassified sequences</taxon>
        <taxon>metagenomes</taxon>
        <taxon>ecological metagenomes</taxon>
    </lineage>
</organism>
<name>X1JR91_9ZZZZ</name>
<sequence>KEWSHIMPIEVPKEIELGGFDTKNFDINNFDLSDYGKIFLDDVPINVSKKDFDIAKLKDHFAFYIKEERFTIDELLSGKLAGRIIALGDTINILIRIDEDGLEKFSEGKHNFKFKSEIIPILEFNFELGKENLNQKFESVIN</sequence>
<protein>
    <submittedName>
        <fullName evidence="1">Uncharacterized protein</fullName>
    </submittedName>
</protein>
<dbReference type="EMBL" id="BARU01045038">
    <property type="protein sequence ID" value="GAH83945.1"/>
    <property type="molecule type" value="Genomic_DNA"/>
</dbReference>
<reference evidence="1" key="1">
    <citation type="journal article" date="2014" name="Front. Microbiol.">
        <title>High frequency of phylogenetically diverse reductive dehalogenase-homologous genes in deep subseafloor sedimentary metagenomes.</title>
        <authorList>
            <person name="Kawai M."/>
            <person name="Futagami T."/>
            <person name="Toyoda A."/>
            <person name="Takaki Y."/>
            <person name="Nishi S."/>
            <person name="Hori S."/>
            <person name="Arai W."/>
            <person name="Tsubouchi T."/>
            <person name="Morono Y."/>
            <person name="Uchiyama I."/>
            <person name="Ito T."/>
            <person name="Fujiyama A."/>
            <person name="Inagaki F."/>
            <person name="Takami H."/>
        </authorList>
    </citation>
    <scope>NUCLEOTIDE SEQUENCE</scope>
    <source>
        <strain evidence="1">Expedition CK06-06</strain>
    </source>
</reference>